<organism evidence="1 2">
    <name type="scientific">Paramarasmius palmivorus</name>
    <dbReference type="NCBI Taxonomy" id="297713"/>
    <lineage>
        <taxon>Eukaryota</taxon>
        <taxon>Fungi</taxon>
        <taxon>Dikarya</taxon>
        <taxon>Basidiomycota</taxon>
        <taxon>Agaricomycotina</taxon>
        <taxon>Agaricomycetes</taxon>
        <taxon>Agaricomycetidae</taxon>
        <taxon>Agaricales</taxon>
        <taxon>Marasmiineae</taxon>
        <taxon>Marasmiaceae</taxon>
        <taxon>Paramarasmius</taxon>
    </lineage>
</organism>
<sequence>MPGSSPSTAWSVSSDSTFGLTRIEDDESAHSSLLAQEIEPEDMDDETLARELVDVMNDSVHYEYNEIETNGDSIGDSDDKPSFLSFVKDVNKDATIGGHLLRLNLYQGVNGELKDAEVQEIHTRSELEGLEVEAERIKVKLSVYRARLAREARQKQRLARVHRAMKRRVKRGTPSLVEYSS</sequence>
<dbReference type="EMBL" id="JAYKXP010000127">
    <property type="protein sequence ID" value="KAK7024291.1"/>
    <property type="molecule type" value="Genomic_DNA"/>
</dbReference>
<proteinExistence type="predicted"/>
<gene>
    <name evidence="1" type="ORF">VNI00_016415</name>
</gene>
<comment type="caution">
    <text evidence="1">The sequence shown here is derived from an EMBL/GenBank/DDBJ whole genome shotgun (WGS) entry which is preliminary data.</text>
</comment>
<keyword evidence="2" id="KW-1185">Reference proteome</keyword>
<accession>A0AAW0BCR9</accession>
<dbReference type="Proteomes" id="UP001383192">
    <property type="component" value="Unassembled WGS sequence"/>
</dbReference>
<evidence type="ECO:0000313" key="1">
    <source>
        <dbReference type="EMBL" id="KAK7024291.1"/>
    </source>
</evidence>
<reference evidence="1 2" key="1">
    <citation type="submission" date="2024-01" db="EMBL/GenBank/DDBJ databases">
        <title>A draft genome for a cacao thread blight-causing isolate of Paramarasmius palmivorus.</title>
        <authorList>
            <person name="Baruah I.K."/>
            <person name="Bukari Y."/>
            <person name="Amoako-Attah I."/>
            <person name="Meinhardt L.W."/>
            <person name="Bailey B.A."/>
            <person name="Cohen S.P."/>
        </authorList>
    </citation>
    <scope>NUCLEOTIDE SEQUENCE [LARGE SCALE GENOMIC DNA]</scope>
    <source>
        <strain evidence="1 2">GH-12</strain>
    </source>
</reference>
<name>A0AAW0BCR9_9AGAR</name>
<evidence type="ECO:0000313" key="2">
    <source>
        <dbReference type="Proteomes" id="UP001383192"/>
    </source>
</evidence>
<protein>
    <submittedName>
        <fullName evidence="1">Uncharacterized protein</fullName>
    </submittedName>
</protein>
<dbReference type="AlphaFoldDB" id="A0AAW0BCR9"/>